<comment type="subcellular location">
    <subcellularLocation>
        <location evidence="3">Plastid</location>
        <location evidence="3">Chloroplast</location>
    </subcellularLocation>
</comment>
<keyword evidence="11" id="KW-0809">Transit peptide</keyword>
<evidence type="ECO:0000256" key="1">
    <source>
        <dbReference type="ARBA" id="ARBA00001275"/>
    </source>
</evidence>
<dbReference type="NCBIfam" id="TIGR02093">
    <property type="entry name" value="P_ylase"/>
    <property type="match status" value="1"/>
</dbReference>
<comment type="similarity">
    <text evidence="4 14">Belongs to the glycogen phosphorylase family.</text>
</comment>
<evidence type="ECO:0000256" key="13">
    <source>
        <dbReference type="PIRSR" id="PIRSR000460-1"/>
    </source>
</evidence>
<dbReference type="EMBL" id="JABFAE010000013">
    <property type="protein sequence ID" value="MBA0843341.1"/>
    <property type="molecule type" value="Genomic_DNA"/>
</dbReference>
<comment type="catalytic activity">
    <reaction evidence="1 14">
        <text>[(1-&gt;4)-alpha-D-glucosyl](n) + phosphate = [(1-&gt;4)-alpha-D-glucosyl](n-1) + alpha-D-glucose 1-phosphate</text>
        <dbReference type="Rhea" id="RHEA:41732"/>
        <dbReference type="Rhea" id="RHEA-COMP:9584"/>
        <dbReference type="Rhea" id="RHEA-COMP:9586"/>
        <dbReference type="ChEBI" id="CHEBI:15444"/>
        <dbReference type="ChEBI" id="CHEBI:43474"/>
        <dbReference type="ChEBI" id="CHEBI:58601"/>
        <dbReference type="EC" id="2.4.1.1"/>
    </reaction>
</comment>
<keyword evidence="9 14" id="KW-0808">Transferase</keyword>
<dbReference type="Pfam" id="PF00343">
    <property type="entry name" value="Phosphorylase"/>
    <property type="match status" value="2"/>
</dbReference>
<keyword evidence="10 13" id="KW-0663">Pyridoxal phosphate</keyword>
<organism evidence="16 17">
    <name type="scientific">Gossypium armourianum</name>
    <dbReference type="NCBI Taxonomy" id="34283"/>
    <lineage>
        <taxon>Eukaryota</taxon>
        <taxon>Viridiplantae</taxon>
        <taxon>Streptophyta</taxon>
        <taxon>Embryophyta</taxon>
        <taxon>Tracheophyta</taxon>
        <taxon>Spermatophyta</taxon>
        <taxon>Magnoliopsida</taxon>
        <taxon>eudicotyledons</taxon>
        <taxon>Gunneridae</taxon>
        <taxon>Pentapetalae</taxon>
        <taxon>rosids</taxon>
        <taxon>malvids</taxon>
        <taxon>Malvales</taxon>
        <taxon>Malvaceae</taxon>
        <taxon>Malvoideae</taxon>
        <taxon>Gossypium</taxon>
    </lineage>
</organism>
<feature type="non-terminal residue" evidence="16">
    <location>
        <position position="966"/>
    </location>
</feature>
<evidence type="ECO:0000256" key="4">
    <source>
        <dbReference type="ARBA" id="ARBA00006047"/>
    </source>
</evidence>
<dbReference type="GO" id="GO:0005980">
    <property type="term" value="P:glycogen catabolic process"/>
    <property type="evidence" value="ECO:0007669"/>
    <property type="project" value="TreeGrafter"/>
</dbReference>
<evidence type="ECO:0000256" key="15">
    <source>
        <dbReference type="SAM" id="MobiDB-lite"/>
    </source>
</evidence>
<evidence type="ECO:0000256" key="10">
    <source>
        <dbReference type="ARBA" id="ARBA00022898"/>
    </source>
</evidence>
<evidence type="ECO:0000256" key="3">
    <source>
        <dbReference type="ARBA" id="ARBA00004229"/>
    </source>
</evidence>
<comment type="caution">
    <text evidence="16">The sequence shown here is derived from an EMBL/GenBank/DDBJ whole genome shotgun (WGS) entry which is preliminary data.</text>
</comment>
<keyword evidence="12 14" id="KW-0119">Carbohydrate metabolism</keyword>
<evidence type="ECO:0000256" key="6">
    <source>
        <dbReference type="ARBA" id="ARBA00022533"/>
    </source>
</evidence>
<dbReference type="InterPro" id="IPR000811">
    <property type="entry name" value="Glyco_trans_35"/>
</dbReference>
<reference evidence="16 17" key="1">
    <citation type="journal article" date="2019" name="Genome Biol. Evol.">
        <title>Insights into the evolution of the New World diploid cottons (Gossypium, subgenus Houzingenia) based on genome sequencing.</title>
        <authorList>
            <person name="Grover C.E."/>
            <person name="Arick M.A. 2nd"/>
            <person name="Thrash A."/>
            <person name="Conover J.L."/>
            <person name="Sanders W.S."/>
            <person name="Peterson D.G."/>
            <person name="Frelichowski J.E."/>
            <person name="Scheffler J.A."/>
            <person name="Scheffler B.E."/>
            <person name="Wendel J.F."/>
        </authorList>
    </citation>
    <scope>NUCLEOTIDE SEQUENCE [LARGE SCALE GENOMIC DNA]</scope>
    <source>
        <strain evidence="16">6</strain>
        <tissue evidence="16">Leaf</tissue>
    </source>
</reference>
<dbReference type="AlphaFoldDB" id="A0A7J9KAB7"/>
<keyword evidence="17" id="KW-1185">Reference proteome</keyword>
<keyword evidence="7" id="KW-0934">Plastid</keyword>
<protein>
    <recommendedName>
        <fullName evidence="14">Alpha-1,4 glucan phosphorylase</fullName>
        <ecNumber evidence="14">2.4.1.1</ecNumber>
    </recommendedName>
</protein>
<dbReference type="PROSITE" id="PS00102">
    <property type="entry name" value="PHOSPHORYLASE"/>
    <property type="match status" value="1"/>
</dbReference>
<dbReference type="EC" id="2.4.1.1" evidence="14"/>
<dbReference type="GO" id="GO:0008184">
    <property type="term" value="F:glycogen phosphorylase activity"/>
    <property type="evidence" value="ECO:0007669"/>
    <property type="project" value="InterPro"/>
</dbReference>
<dbReference type="InterPro" id="IPR011833">
    <property type="entry name" value="Glycg_phsphrylas"/>
</dbReference>
<evidence type="ECO:0000256" key="2">
    <source>
        <dbReference type="ARBA" id="ARBA00001933"/>
    </source>
</evidence>
<dbReference type="GO" id="GO:0009507">
    <property type="term" value="C:chloroplast"/>
    <property type="evidence" value="ECO:0007669"/>
    <property type="project" value="UniProtKB-SubCell"/>
</dbReference>
<evidence type="ECO:0000256" key="11">
    <source>
        <dbReference type="ARBA" id="ARBA00022946"/>
    </source>
</evidence>
<dbReference type="CDD" id="cd04300">
    <property type="entry name" value="GT35_Glycogen_Phosphorylase"/>
    <property type="match status" value="1"/>
</dbReference>
<name>A0A7J9KAB7_9ROSI</name>
<evidence type="ECO:0000256" key="12">
    <source>
        <dbReference type="ARBA" id="ARBA00023277"/>
    </source>
</evidence>
<dbReference type="Gene3D" id="3.40.50.2000">
    <property type="entry name" value="Glycogen Phosphorylase B"/>
    <property type="match status" value="2"/>
</dbReference>
<dbReference type="PANTHER" id="PTHR11468">
    <property type="entry name" value="GLYCOGEN PHOSPHORYLASE"/>
    <property type="match status" value="1"/>
</dbReference>
<dbReference type="SUPFAM" id="SSF53756">
    <property type="entry name" value="UDP-Glycosyltransferase/glycogen phosphorylase"/>
    <property type="match status" value="1"/>
</dbReference>
<dbReference type="PANTHER" id="PTHR11468:SF27">
    <property type="entry name" value="ALPHA-1,4 GLUCAN PHOSPHORYLASE L-2 ISOZYME, CHLOROPLASTIC_AMYLOPLASTIC"/>
    <property type="match status" value="1"/>
</dbReference>
<comment type="cofactor">
    <cofactor evidence="2 14">
        <name>pyridoxal 5'-phosphate</name>
        <dbReference type="ChEBI" id="CHEBI:597326"/>
    </cofactor>
</comment>
<feature type="modified residue" description="N6-(pyridoxal phosphate)lysine" evidence="13">
    <location>
        <position position="815"/>
    </location>
</feature>
<dbReference type="PIRSF" id="PIRSF000460">
    <property type="entry name" value="Pprylas_GlgP"/>
    <property type="match status" value="1"/>
</dbReference>
<keyword evidence="5" id="KW-0150">Chloroplast</keyword>
<keyword evidence="6" id="KW-0021">Allosteric enzyme</keyword>
<proteinExistence type="inferred from homology"/>
<dbReference type="FunFam" id="3.40.50.2000:FF:000003">
    <property type="entry name" value="Alpha-1,4 glucan phosphorylase"/>
    <property type="match status" value="1"/>
</dbReference>
<dbReference type="Proteomes" id="UP000593575">
    <property type="component" value="Unassembled WGS sequence"/>
</dbReference>
<keyword evidence="8 14" id="KW-0328">Glycosyltransferase</keyword>
<dbReference type="GO" id="GO:0030170">
    <property type="term" value="F:pyridoxal phosphate binding"/>
    <property type="evidence" value="ECO:0007669"/>
    <property type="project" value="InterPro"/>
</dbReference>
<gene>
    <name evidence="16" type="ORF">Goarm_000539</name>
</gene>
<evidence type="ECO:0000256" key="9">
    <source>
        <dbReference type="ARBA" id="ARBA00022679"/>
    </source>
</evidence>
<comment type="function">
    <text evidence="14">Allosteric enzyme that catalyzes the rate-limiting step in glycogen catabolism, the phosphorolytic cleavage of glycogen to produce glucose-1-phosphate, and plays a central role in maintaining cellular and organismal glucose homeostasis.</text>
</comment>
<feature type="region of interest" description="Disordered" evidence="15">
    <location>
        <begin position="512"/>
        <end position="562"/>
    </location>
</feature>
<accession>A0A7J9KAB7</accession>
<dbReference type="FunFam" id="3.40.50.2000:FF:000105">
    <property type="entry name" value="Alpha-1,4 glucan phosphorylase"/>
    <property type="match status" value="1"/>
</dbReference>
<sequence length="966" mass="109952">MASLPFSATSFHSTFICFNYKARNPNLFFLKKGSSFTFSRRKFIIKSVASDQRQDLKEEGQITEEASLDTFVPDSASIASSIKYHSEFTPSFAPDHFELPKAFKATAESVRDSLIINWNATYAYYEKINVKQAYYLSMEYLQSPLMQGRALLNAIGNLELTGAYAEALKKLGHNLEDVASEEPDAALGNGGLGRLASCFLDSLATLNYPAWGYGLRYKYGLFKQYITKDGQEEVAENWLEMGNPWEIVRNDVSYPVKFYGEVISGPEGIKEWVGGEDITAVAYDVPIPGYKTKTTINLRLWSTKVAPEKFDLSAFNAGDHAKAYSAMKNAEKICYILYPGDESLEGKTLRLKQQYTLCSASLQDIIARYERRSGEFLNWEIFPEKVAVQMNDTHPTLCIPELIRILIDVKGLSWEQAWNITQSYINGDLSTRTVAYTNHTVLPEALEKWSLELMEKLLPRHVEIIKMIDEELVQTIIDEYGTEDLDLLQEKLKQMRILDNIELPESVAEMIAKPEKSSVEAIESTEEDDVSDEETEPTAEEDELEEEEIEEKNEVPPIIEPDPKLPKLVRMANLCVAGGYAVNGVAEIHSEIVKNEVFNDFYEMWPEKFQNKTNGVTPRRWIRFCNPDLSKIITKWTGSEDWVVNTEKLVTLRKFADNEDLQSEWREAKRRNKVKVASFLREKTGYIVNPDAMFDVQVKRIHEYKRQLLNIMGIVYRYKKMKEVSHEERKASFAPRVCIFGGKAFATYVQAKRIVKFITDVGATVNHDPEIGDLLKVVFVPDYNVSVAEMLIPGSELSQHISTAGMEASGTSNMKFAMNGCILIGTLDGANVEIRQEVGEDNFFLFGAEAHEIAGLRKERAEGKFVPDPRFEEVKSYVRSGVFGPYNYEELMGSLEGNEGYGRADYFLVGKDFPSYIECQDKVDEAYRDQKRWTKMSILNTAGSYKFSSDRTIHEYARDIWRIDPV</sequence>
<evidence type="ECO:0000313" key="16">
    <source>
        <dbReference type="EMBL" id="MBA0843341.1"/>
    </source>
</evidence>
<evidence type="ECO:0000256" key="5">
    <source>
        <dbReference type="ARBA" id="ARBA00022528"/>
    </source>
</evidence>
<evidence type="ECO:0000256" key="14">
    <source>
        <dbReference type="RuleBase" id="RU000587"/>
    </source>
</evidence>
<dbReference type="InterPro" id="IPR035090">
    <property type="entry name" value="Pyridoxal_P_attach_site"/>
</dbReference>
<evidence type="ECO:0000256" key="8">
    <source>
        <dbReference type="ARBA" id="ARBA00022676"/>
    </source>
</evidence>
<feature type="compositionally biased region" description="Acidic residues" evidence="15">
    <location>
        <begin position="523"/>
        <end position="551"/>
    </location>
</feature>
<evidence type="ECO:0000313" key="17">
    <source>
        <dbReference type="Proteomes" id="UP000593575"/>
    </source>
</evidence>
<evidence type="ECO:0000256" key="7">
    <source>
        <dbReference type="ARBA" id="ARBA00022640"/>
    </source>
</evidence>